<keyword evidence="5" id="KW-0949">S-adenosyl-L-methionine</keyword>
<name>A0A255G3R9_9ACTN</name>
<gene>
    <name evidence="14" type="primary">cobA</name>
    <name evidence="14" type="ORF">CGZ94_16275</name>
</gene>
<keyword evidence="6" id="KW-0560">Oxidoreductase</keyword>
<dbReference type="SUPFAM" id="SSF53790">
    <property type="entry name" value="Tetrapyrrole methylase"/>
    <property type="match status" value="1"/>
</dbReference>
<evidence type="ECO:0000256" key="5">
    <source>
        <dbReference type="ARBA" id="ARBA00022691"/>
    </source>
</evidence>
<dbReference type="InterPro" id="IPR035996">
    <property type="entry name" value="4pyrrol_Methylase_sf"/>
</dbReference>
<feature type="active site" description="Proton acceptor" evidence="12">
    <location>
        <position position="192"/>
    </location>
</feature>
<dbReference type="GO" id="GO:0009236">
    <property type="term" value="P:cobalamin biosynthetic process"/>
    <property type="evidence" value="ECO:0007669"/>
    <property type="project" value="UniProtKB-KW"/>
</dbReference>
<evidence type="ECO:0000256" key="7">
    <source>
        <dbReference type="ARBA" id="ARBA00023027"/>
    </source>
</evidence>
<dbReference type="NCBIfam" id="TIGR01470">
    <property type="entry name" value="cysG_Nterm"/>
    <property type="match status" value="1"/>
</dbReference>
<dbReference type="InterPro" id="IPR006366">
    <property type="entry name" value="CobA/CysG_C"/>
</dbReference>
<dbReference type="Proteomes" id="UP000215896">
    <property type="component" value="Unassembled WGS sequence"/>
</dbReference>
<evidence type="ECO:0000256" key="11">
    <source>
        <dbReference type="ARBA" id="ARBA00047561"/>
    </source>
</evidence>
<dbReference type="PIRSF" id="PIRSF036426">
    <property type="entry name" value="Sirohaem_synth"/>
    <property type="match status" value="1"/>
</dbReference>
<feature type="domain" description="Tetrapyrrole methylase" evidence="13">
    <location>
        <begin position="162"/>
        <end position="365"/>
    </location>
</feature>
<dbReference type="GO" id="GO:0032259">
    <property type="term" value="P:methylation"/>
    <property type="evidence" value="ECO:0007669"/>
    <property type="project" value="UniProtKB-KW"/>
</dbReference>
<keyword evidence="8" id="KW-0456">Lyase</keyword>
<dbReference type="SUPFAM" id="SSF51735">
    <property type="entry name" value="NAD(P)-binding Rossmann-fold domains"/>
    <property type="match status" value="1"/>
</dbReference>
<keyword evidence="2" id="KW-0169">Cobalamin biosynthesis</keyword>
<dbReference type="GO" id="GO:0043115">
    <property type="term" value="F:precorrin-2 dehydrogenase activity"/>
    <property type="evidence" value="ECO:0007669"/>
    <property type="project" value="UniProtKB-EC"/>
</dbReference>
<dbReference type="GO" id="GO:0051266">
    <property type="term" value="F:sirohydrochlorin ferrochelatase activity"/>
    <property type="evidence" value="ECO:0007669"/>
    <property type="project" value="InterPro"/>
</dbReference>
<accession>A0A255G3R9</accession>
<evidence type="ECO:0000259" key="13">
    <source>
        <dbReference type="Pfam" id="PF00590"/>
    </source>
</evidence>
<keyword evidence="9" id="KW-0627">Porphyrin biosynthesis</keyword>
<dbReference type="Pfam" id="PF00590">
    <property type="entry name" value="TP_methylase"/>
    <property type="match status" value="1"/>
</dbReference>
<keyword evidence="7" id="KW-0520">NAD</keyword>
<dbReference type="NCBIfam" id="TIGR01469">
    <property type="entry name" value="cobA_cysG_Cterm"/>
    <property type="match status" value="1"/>
</dbReference>
<dbReference type="PANTHER" id="PTHR45790:SF3">
    <property type="entry name" value="S-ADENOSYL-L-METHIONINE-DEPENDENT UROPORPHYRINOGEN III METHYLTRANSFERASE, CHLOROPLASTIC"/>
    <property type="match status" value="1"/>
</dbReference>
<dbReference type="InterPro" id="IPR050161">
    <property type="entry name" value="Siro_Cobalamin_biosynth"/>
</dbReference>
<evidence type="ECO:0000256" key="4">
    <source>
        <dbReference type="ARBA" id="ARBA00022679"/>
    </source>
</evidence>
<dbReference type="Gene3D" id="3.40.1010.10">
    <property type="entry name" value="Cobalt-precorrin-4 Transmethylase, Domain 1"/>
    <property type="match status" value="1"/>
</dbReference>
<keyword evidence="15" id="KW-1185">Reference proteome</keyword>
<evidence type="ECO:0000256" key="3">
    <source>
        <dbReference type="ARBA" id="ARBA00022603"/>
    </source>
</evidence>
<reference evidence="14 15" key="1">
    <citation type="submission" date="2017-07" db="EMBL/GenBank/DDBJ databases">
        <title>Draft whole genome sequences of clinical Proprionibacteriaceae strains.</title>
        <authorList>
            <person name="Bernier A.-M."/>
            <person name="Bernard K."/>
            <person name="Domingo M.-C."/>
        </authorList>
    </citation>
    <scope>NUCLEOTIDE SEQUENCE [LARGE SCALE GENOMIC DNA]</scope>
    <source>
        <strain evidence="14 15">NML 030167</strain>
    </source>
</reference>
<evidence type="ECO:0000256" key="9">
    <source>
        <dbReference type="ARBA" id="ARBA00023244"/>
    </source>
</evidence>
<protein>
    <submittedName>
        <fullName evidence="14">Uroporphyrinogen-III C-methyltransferase</fullName>
    </submittedName>
</protein>
<comment type="catalytic activity">
    <reaction evidence="11">
        <text>precorrin-2 + NAD(+) = sirohydrochlorin + NADH + 2 H(+)</text>
        <dbReference type="Rhea" id="RHEA:15613"/>
        <dbReference type="ChEBI" id="CHEBI:15378"/>
        <dbReference type="ChEBI" id="CHEBI:57540"/>
        <dbReference type="ChEBI" id="CHEBI:57945"/>
        <dbReference type="ChEBI" id="CHEBI:58351"/>
        <dbReference type="ChEBI" id="CHEBI:58827"/>
        <dbReference type="EC" id="1.3.1.76"/>
    </reaction>
</comment>
<dbReference type="CDD" id="cd11642">
    <property type="entry name" value="SUMT"/>
    <property type="match status" value="1"/>
</dbReference>
<dbReference type="EMBL" id="NMVO01000016">
    <property type="protein sequence ID" value="OYO10568.1"/>
    <property type="molecule type" value="Genomic_DNA"/>
</dbReference>
<dbReference type="InterPro" id="IPR000878">
    <property type="entry name" value="4pyrrol_Mease"/>
</dbReference>
<dbReference type="OrthoDB" id="9815856at2"/>
<keyword evidence="10" id="KW-0511">Multifunctional enzyme</keyword>
<feature type="active site" description="Proton donor" evidence="12">
    <location>
        <position position="214"/>
    </location>
</feature>
<dbReference type="GO" id="GO:0019354">
    <property type="term" value="P:siroheme biosynthetic process"/>
    <property type="evidence" value="ECO:0007669"/>
    <property type="project" value="UniProtKB-UniPathway"/>
</dbReference>
<dbReference type="InterPro" id="IPR036291">
    <property type="entry name" value="NAD(P)-bd_dom_sf"/>
</dbReference>
<dbReference type="UniPathway" id="UPA00262">
    <property type="reaction ID" value="UER00222"/>
</dbReference>
<keyword evidence="4 14" id="KW-0808">Transferase</keyword>
<evidence type="ECO:0000313" key="15">
    <source>
        <dbReference type="Proteomes" id="UP000215896"/>
    </source>
</evidence>
<keyword evidence="3 14" id="KW-0489">Methyltransferase</keyword>
<dbReference type="Pfam" id="PF13241">
    <property type="entry name" value="NAD_binding_7"/>
    <property type="match status" value="1"/>
</dbReference>
<evidence type="ECO:0000313" key="14">
    <source>
        <dbReference type="EMBL" id="OYO10568.1"/>
    </source>
</evidence>
<dbReference type="Gene3D" id="3.40.50.720">
    <property type="entry name" value="NAD(P)-binding Rossmann-like Domain"/>
    <property type="match status" value="1"/>
</dbReference>
<dbReference type="FunFam" id="3.40.1010.10:FF:000001">
    <property type="entry name" value="Siroheme synthase"/>
    <property type="match status" value="1"/>
</dbReference>
<evidence type="ECO:0000256" key="1">
    <source>
        <dbReference type="ARBA" id="ARBA00005010"/>
    </source>
</evidence>
<evidence type="ECO:0000256" key="6">
    <source>
        <dbReference type="ARBA" id="ARBA00023002"/>
    </source>
</evidence>
<dbReference type="InterPro" id="IPR014776">
    <property type="entry name" value="4pyrrole_Mease_sub2"/>
</dbReference>
<sequence length="415" mass="43537">MFPLSLELRGRRVLVVGGGRIAARRVRDLLAAGARIDLVAPELCPELAELGERIGWQAREFRDNDLAGAWLVHVATGDQVVDARVARLAEEHRIFCVAAGAHRTGTASVPAHTSVELPDTRVQLAVSSADPRRSVAIRNRIAGTLASDPGDLRPQREHPGWVALVGGGPGDDGLLTRRGVQLLATADVVVVDRLAPHGVLADLPDEVEVIDVGKTPGHHPVPQHEINALLVEHAQQGRGVVRLKGGDPFVLGRGEEERAACQAAGVRVEVVPGISSAIAVPAAAGIPVTSRGVSRGFTVVTGHEELAEVPSRSDHTVVVLMGVKGLARTARTLIAGGRAADCPVAIVERGCTPQQRVTVAPLDRIAEFATERGVTSPAVVVIGEVVRLGPDWSEAYPDGRGADIPAILTPQGETA</sequence>
<comment type="pathway">
    <text evidence="1">Porphyrin-containing compound metabolism; siroheme biosynthesis; sirohydrochlorin from precorrin-2: step 1/1.</text>
</comment>
<dbReference type="NCBIfam" id="NF004790">
    <property type="entry name" value="PRK06136.1"/>
    <property type="match status" value="1"/>
</dbReference>
<evidence type="ECO:0000256" key="12">
    <source>
        <dbReference type="PIRSR" id="PIRSR036426-1"/>
    </source>
</evidence>
<dbReference type="GO" id="GO:0051287">
    <property type="term" value="F:NAD binding"/>
    <property type="evidence" value="ECO:0007669"/>
    <property type="project" value="InterPro"/>
</dbReference>
<evidence type="ECO:0000256" key="8">
    <source>
        <dbReference type="ARBA" id="ARBA00023239"/>
    </source>
</evidence>
<dbReference type="InterPro" id="IPR014777">
    <property type="entry name" value="4pyrrole_Mease_sub1"/>
</dbReference>
<dbReference type="InterPro" id="IPR006367">
    <property type="entry name" value="Sirohaem_synthase_N"/>
</dbReference>
<comment type="caution">
    <text evidence="14">The sequence shown here is derived from an EMBL/GenBank/DDBJ whole genome shotgun (WGS) entry which is preliminary data.</text>
</comment>
<dbReference type="AlphaFoldDB" id="A0A255G3R9"/>
<proteinExistence type="predicted"/>
<dbReference type="Gene3D" id="3.30.950.10">
    <property type="entry name" value="Methyltransferase, Cobalt-precorrin-4 Transmethylase, Domain 2"/>
    <property type="match status" value="1"/>
</dbReference>
<dbReference type="RefSeq" id="WP_094406273.1">
    <property type="nucleotide sequence ID" value="NZ_NMVO01000016.1"/>
</dbReference>
<evidence type="ECO:0000256" key="10">
    <source>
        <dbReference type="ARBA" id="ARBA00023268"/>
    </source>
</evidence>
<organism evidence="14 15">
    <name type="scientific">Enemella evansiae</name>
    <dbReference type="NCBI Taxonomy" id="2016499"/>
    <lineage>
        <taxon>Bacteria</taxon>
        <taxon>Bacillati</taxon>
        <taxon>Actinomycetota</taxon>
        <taxon>Actinomycetes</taxon>
        <taxon>Propionibacteriales</taxon>
        <taxon>Propionibacteriaceae</taxon>
        <taxon>Enemella</taxon>
    </lineage>
</organism>
<dbReference type="PANTHER" id="PTHR45790">
    <property type="entry name" value="SIROHEME SYNTHASE-RELATED"/>
    <property type="match status" value="1"/>
</dbReference>
<dbReference type="InterPro" id="IPR012409">
    <property type="entry name" value="Sirohaem_synth"/>
</dbReference>
<evidence type="ECO:0000256" key="2">
    <source>
        <dbReference type="ARBA" id="ARBA00022573"/>
    </source>
</evidence>
<dbReference type="GO" id="GO:0004851">
    <property type="term" value="F:uroporphyrin-III C-methyltransferase activity"/>
    <property type="evidence" value="ECO:0007669"/>
    <property type="project" value="InterPro"/>
</dbReference>